<organism evidence="5">
    <name type="scientific">Sesamum angustifolium</name>
    <dbReference type="NCBI Taxonomy" id="2727405"/>
    <lineage>
        <taxon>Eukaryota</taxon>
        <taxon>Viridiplantae</taxon>
        <taxon>Streptophyta</taxon>
        <taxon>Embryophyta</taxon>
        <taxon>Tracheophyta</taxon>
        <taxon>Spermatophyta</taxon>
        <taxon>Magnoliopsida</taxon>
        <taxon>eudicotyledons</taxon>
        <taxon>Gunneridae</taxon>
        <taxon>Pentapetalae</taxon>
        <taxon>asterids</taxon>
        <taxon>lamiids</taxon>
        <taxon>Lamiales</taxon>
        <taxon>Pedaliaceae</taxon>
        <taxon>Sesamum</taxon>
    </lineage>
</organism>
<name>A0AAW2QDJ7_9LAMI</name>
<dbReference type="Gene3D" id="2.40.480.10">
    <property type="entry name" value="Allene oxide cyclase-like"/>
    <property type="match status" value="1"/>
</dbReference>
<accession>A0AAW2QDJ7</accession>
<dbReference type="GO" id="GO:0009699">
    <property type="term" value="P:phenylpropanoid biosynthetic process"/>
    <property type="evidence" value="ECO:0007669"/>
    <property type="project" value="UniProtKB-ARBA"/>
</dbReference>
<reference evidence="5" key="1">
    <citation type="submission" date="2020-06" db="EMBL/GenBank/DDBJ databases">
        <authorList>
            <person name="Li T."/>
            <person name="Hu X."/>
            <person name="Zhang T."/>
            <person name="Song X."/>
            <person name="Zhang H."/>
            <person name="Dai N."/>
            <person name="Sheng W."/>
            <person name="Hou X."/>
            <person name="Wei L."/>
        </authorList>
    </citation>
    <scope>NUCLEOTIDE SEQUENCE</scope>
    <source>
        <strain evidence="5">G01</strain>
        <tissue evidence="5">Leaf</tissue>
    </source>
</reference>
<protein>
    <recommendedName>
        <fullName evidence="4">Dirigent protein</fullName>
    </recommendedName>
</protein>
<evidence type="ECO:0000256" key="4">
    <source>
        <dbReference type="RuleBase" id="RU363099"/>
    </source>
</evidence>
<feature type="chain" id="PRO_5043110406" description="Dirigent protein" evidence="4">
    <location>
        <begin position="20"/>
        <end position="213"/>
    </location>
</feature>
<keyword evidence="3 4" id="KW-0964">Secreted</keyword>
<dbReference type="EMBL" id="JACGWK010000003">
    <property type="protein sequence ID" value="KAL0365641.1"/>
    <property type="molecule type" value="Genomic_DNA"/>
</dbReference>
<comment type="subcellular location">
    <subcellularLocation>
        <location evidence="4">Secreted</location>
        <location evidence="4">Extracellular space</location>
        <location evidence="4">Apoplast</location>
    </subcellularLocation>
</comment>
<comment type="subunit">
    <text evidence="2 4">Homodimer.</text>
</comment>
<keyword evidence="4" id="KW-0052">Apoplast</keyword>
<reference evidence="5" key="2">
    <citation type="journal article" date="2024" name="Plant">
        <title>Genomic evolution and insights into agronomic trait innovations of Sesamum species.</title>
        <authorList>
            <person name="Miao H."/>
            <person name="Wang L."/>
            <person name="Qu L."/>
            <person name="Liu H."/>
            <person name="Sun Y."/>
            <person name="Le M."/>
            <person name="Wang Q."/>
            <person name="Wei S."/>
            <person name="Zheng Y."/>
            <person name="Lin W."/>
            <person name="Duan Y."/>
            <person name="Cao H."/>
            <person name="Xiong S."/>
            <person name="Wang X."/>
            <person name="Wei L."/>
            <person name="Li C."/>
            <person name="Ma Q."/>
            <person name="Ju M."/>
            <person name="Zhao R."/>
            <person name="Li G."/>
            <person name="Mu C."/>
            <person name="Tian Q."/>
            <person name="Mei H."/>
            <person name="Zhang T."/>
            <person name="Gao T."/>
            <person name="Zhang H."/>
        </authorList>
    </citation>
    <scope>NUCLEOTIDE SEQUENCE</scope>
    <source>
        <strain evidence="5">G01</strain>
    </source>
</reference>
<dbReference type="InterPro" id="IPR044859">
    <property type="entry name" value="Allene_oxi_cyc_Dirigent"/>
</dbReference>
<dbReference type="PANTHER" id="PTHR21495">
    <property type="entry name" value="NUCLEOPORIN-RELATED"/>
    <property type="match status" value="1"/>
</dbReference>
<dbReference type="AlphaFoldDB" id="A0AAW2QDJ7"/>
<evidence type="ECO:0000256" key="1">
    <source>
        <dbReference type="ARBA" id="ARBA00010746"/>
    </source>
</evidence>
<feature type="signal peptide" evidence="4">
    <location>
        <begin position="1"/>
        <end position="19"/>
    </location>
</feature>
<keyword evidence="4" id="KW-0732">Signal</keyword>
<comment type="similarity">
    <text evidence="1 4">Belongs to the plant dirigent protein family.</text>
</comment>
<proteinExistence type="inferred from homology"/>
<evidence type="ECO:0000256" key="3">
    <source>
        <dbReference type="ARBA" id="ARBA00022525"/>
    </source>
</evidence>
<sequence length="213" mass="23290">MGKLSFLISLMIISSLSLAIFPTAGYASKTDPLHTEVDDDDQSWFHNLCHGYRKLAKIHFYVQDLLKGDNQTVHEVARANITSNSATSFGSVRVLDNPMTAGPDINSEPVGRFQGLVTSADLQILSFAMNINFVFTSGRFSGSSISISGMNPVMNEQRELPVIGGTGAFRFARGYVITTTYSSDPDKGYNVLEYTIYATYAHHSSITSCHANT</sequence>
<gene>
    <name evidence="5" type="ORF">Sangu_0661700</name>
</gene>
<evidence type="ECO:0000313" key="5">
    <source>
        <dbReference type="EMBL" id="KAL0365641.1"/>
    </source>
</evidence>
<comment type="caution">
    <text evidence="5">The sequence shown here is derived from an EMBL/GenBank/DDBJ whole genome shotgun (WGS) entry which is preliminary data.</text>
</comment>
<dbReference type="GO" id="GO:0048046">
    <property type="term" value="C:apoplast"/>
    <property type="evidence" value="ECO:0007669"/>
    <property type="project" value="UniProtKB-SubCell"/>
</dbReference>
<evidence type="ECO:0000256" key="2">
    <source>
        <dbReference type="ARBA" id="ARBA00011738"/>
    </source>
</evidence>
<comment type="function">
    <text evidence="4">Dirigent proteins impart stereoselectivity on the phenoxy radical-coupling reaction, yielding optically active lignans from two molecules of coniferyl alcohol in the biosynthesis of lignans, flavonolignans, and alkaloids and thus plays a central role in plant secondary metabolism.</text>
</comment>
<dbReference type="InterPro" id="IPR004265">
    <property type="entry name" value="Dirigent"/>
</dbReference>
<dbReference type="Pfam" id="PF03018">
    <property type="entry name" value="Dirigent"/>
    <property type="match status" value="1"/>
</dbReference>